<proteinExistence type="inferred from homology"/>
<dbReference type="Pfam" id="PF02582">
    <property type="entry name" value="DUF155"/>
    <property type="match status" value="1"/>
</dbReference>
<gene>
    <name evidence="4" type="ORF">Vbra_12717</name>
</gene>
<dbReference type="EMBL" id="CDMY01000292">
    <property type="protein sequence ID" value="CEL99940.1"/>
    <property type="molecule type" value="Genomic_DNA"/>
</dbReference>
<evidence type="ECO:0000259" key="3">
    <source>
        <dbReference type="Pfam" id="PF02582"/>
    </source>
</evidence>
<protein>
    <recommendedName>
        <fullName evidence="3">DUF155 domain-containing protein</fullName>
    </recommendedName>
</protein>
<accession>A0A0G4EQ05</accession>
<dbReference type="Proteomes" id="UP000041254">
    <property type="component" value="Unassembled WGS sequence"/>
</dbReference>
<feature type="region of interest" description="Disordered" evidence="2">
    <location>
        <begin position="488"/>
        <end position="628"/>
    </location>
</feature>
<feature type="compositionally biased region" description="Basic and acidic residues" evidence="2">
    <location>
        <begin position="781"/>
        <end position="791"/>
    </location>
</feature>
<dbReference type="InterPro" id="IPR051624">
    <property type="entry name" value="RMD1/Sad1-interacting"/>
</dbReference>
<evidence type="ECO:0000313" key="4">
    <source>
        <dbReference type="EMBL" id="CEL99940.1"/>
    </source>
</evidence>
<organism evidence="4 5">
    <name type="scientific">Vitrella brassicaformis (strain CCMP3155)</name>
    <dbReference type="NCBI Taxonomy" id="1169540"/>
    <lineage>
        <taxon>Eukaryota</taxon>
        <taxon>Sar</taxon>
        <taxon>Alveolata</taxon>
        <taxon>Colpodellida</taxon>
        <taxon>Vitrellaceae</taxon>
        <taxon>Vitrella</taxon>
    </lineage>
</organism>
<evidence type="ECO:0000313" key="5">
    <source>
        <dbReference type="Proteomes" id="UP000041254"/>
    </source>
</evidence>
<feature type="compositionally biased region" description="Basic and acidic residues" evidence="2">
    <location>
        <begin position="579"/>
        <end position="601"/>
    </location>
</feature>
<name>A0A0G4EQ05_VITBC</name>
<dbReference type="InParanoid" id="A0A0G4EQ05"/>
<evidence type="ECO:0000256" key="2">
    <source>
        <dbReference type="SAM" id="MobiDB-lite"/>
    </source>
</evidence>
<feature type="domain" description="DUF155" evidence="3">
    <location>
        <begin position="116"/>
        <end position="286"/>
    </location>
</feature>
<dbReference type="PANTHER" id="PTHR16255">
    <property type="entry name" value="REQUIRED FOR MEIOTIC NUCLEAR DIVISION PROTEIN 1 HOMOLOG"/>
    <property type="match status" value="1"/>
</dbReference>
<dbReference type="VEuPathDB" id="CryptoDB:Vbra_12717"/>
<reference evidence="4 5" key="1">
    <citation type="submission" date="2014-11" db="EMBL/GenBank/DDBJ databases">
        <authorList>
            <person name="Zhu J."/>
            <person name="Qi W."/>
            <person name="Song R."/>
        </authorList>
    </citation>
    <scope>NUCLEOTIDE SEQUENCE [LARGE SCALE GENOMIC DNA]</scope>
</reference>
<dbReference type="GO" id="GO:0005739">
    <property type="term" value="C:mitochondrion"/>
    <property type="evidence" value="ECO:0007669"/>
    <property type="project" value="UniProtKB-ARBA"/>
</dbReference>
<dbReference type="OrthoDB" id="443386at2759"/>
<evidence type="ECO:0000256" key="1">
    <source>
        <dbReference type="ARBA" id="ARBA00008306"/>
    </source>
</evidence>
<feature type="region of interest" description="Disordered" evidence="2">
    <location>
        <begin position="750"/>
        <end position="810"/>
    </location>
</feature>
<keyword evidence="5" id="KW-1185">Reference proteome</keyword>
<dbReference type="InterPro" id="IPR003734">
    <property type="entry name" value="DUF155"/>
</dbReference>
<dbReference type="PANTHER" id="PTHR16255:SF1">
    <property type="entry name" value="REQUIRED FOR MEIOTIC NUCLEAR DIVISION PROTEIN 1 HOMOLOG"/>
    <property type="match status" value="1"/>
</dbReference>
<comment type="similarity">
    <text evidence="1">Belongs to the RMD1/sif2 family.</text>
</comment>
<feature type="compositionally biased region" description="Basic and acidic residues" evidence="2">
    <location>
        <begin position="549"/>
        <end position="566"/>
    </location>
</feature>
<feature type="compositionally biased region" description="Low complexity" evidence="2">
    <location>
        <begin position="567"/>
        <end position="577"/>
    </location>
</feature>
<sequence length="810" mass="90240">MGARRGVQRRLRLPRSGPAGVLVMVDHRDRGDRTVAKRGAAARRRSLRKSLFDEQIKPDGDVYGVCLGASLDLEEIEEAFDERNLPELAPGQEHPLKVTSVFEEVIFAKAFGSRDVFFFRFGCMVGWDLNAKQRLELRLLIRPFVFQPAPEVDLEEDEMKFVFSEDRPQIRRDAFFLVTSNTFEKLAYSYALAQSIKLAVFENIIEDTIERTRRIPESMARDGTTWMSRRSIARQLGRLFVLRANVNLQTDILDTPEILWEFDEWENLYRLGRTYLGVSERADILNQRLDIIKDLYEILNDELSVQQTHKEGQTVIFLITLEILIEILKELLDIPAIFMFFKNQYTRLTNLSKSCQSFLIALPVPVRVLAIGGVGALVVAPPVIRTVRGVIGRRRARREFEKAMQLQPRGGMLLDEESASELYSYEDDISELLHNLPEGMDAHQLNALADMVYDTAPATAAHRKYPPIHAYEQSQSVTDRAAQAPSLSWKRFAREPSSARPAAPTLKDRIQQVSQTLSRSLRRHPKRNRSAERQRSDPPAAAAAAAGNNHEDATSEQRREETDEQRGTSGSSRSSPPAIRERRATLLRTHDSSRSFREGSQKRLSLSRRRFGEGSDGDNTTTPAAASSPFFAPGMASVSPLLMPSAVSPFPSFPSVPSFLLDPRVMGSLSMQQEGLRQLEKELNDKVSAFFADAGSLNAAQIQQLQQALLLDLLGGRMFPSPLTTPYAAGGGAAAVGAPTMLANSNVTMSNGLDDGQPRKARARVRVGGSGERPPPVSNEMETKRDGESEVRNTAGRGAIWAPVSQLADS</sequence>
<feature type="compositionally biased region" description="Low complexity" evidence="2">
    <location>
        <begin position="495"/>
        <end position="504"/>
    </location>
</feature>
<dbReference type="AlphaFoldDB" id="A0A0G4EQ05"/>